<proteinExistence type="predicted"/>
<sequence>MAGPLRSAFAALRQTLTRSPGPAPEPAPAPVEAPDLSGAPDHWLATVGERAPQLSTGGRIGGVIPPPRKAPEPDAEPSLSKPPAADEAEPSRGAVIEETEPLVESVARVPVPAPAVREVWARSGAAVGQRTPGQREVRRRSALVGSGGIEPEPGLGAERREAPVEPTPPSERRSAEPTPGSGHWPAEPAPVCERWPDEPAPVPARGRERAAVGAVGGRWPVLPDDTPQWTVVVRRDGRERDRYLDEEQRGLPWNA</sequence>
<protein>
    <submittedName>
        <fullName evidence="2">Uncharacterized protein</fullName>
    </submittedName>
</protein>
<feature type="compositionally biased region" description="Pro residues" evidence="1">
    <location>
        <begin position="21"/>
        <end position="31"/>
    </location>
</feature>
<evidence type="ECO:0000313" key="3">
    <source>
        <dbReference type="Proteomes" id="UP001500620"/>
    </source>
</evidence>
<evidence type="ECO:0000313" key="2">
    <source>
        <dbReference type="EMBL" id="GAA4250214.1"/>
    </source>
</evidence>
<evidence type="ECO:0000256" key="1">
    <source>
        <dbReference type="SAM" id="MobiDB-lite"/>
    </source>
</evidence>
<keyword evidence="3" id="KW-1185">Reference proteome</keyword>
<name>A0ABP8D9I5_9ACTN</name>
<accession>A0ABP8D9I5</accession>
<dbReference type="EMBL" id="BAABAT010000009">
    <property type="protein sequence ID" value="GAA4250214.1"/>
    <property type="molecule type" value="Genomic_DNA"/>
</dbReference>
<feature type="region of interest" description="Disordered" evidence="1">
    <location>
        <begin position="121"/>
        <end position="209"/>
    </location>
</feature>
<gene>
    <name evidence="2" type="ORF">GCM10022255_037820</name>
</gene>
<comment type="caution">
    <text evidence="2">The sequence shown here is derived from an EMBL/GenBank/DDBJ whole genome shotgun (WGS) entry which is preliminary data.</text>
</comment>
<reference evidence="3" key="1">
    <citation type="journal article" date="2019" name="Int. J. Syst. Evol. Microbiol.">
        <title>The Global Catalogue of Microorganisms (GCM) 10K type strain sequencing project: providing services to taxonomists for standard genome sequencing and annotation.</title>
        <authorList>
            <consortium name="The Broad Institute Genomics Platform"/>
            <consortium name="The Broad Institute Genome Sequencing Center for Infectious Disease"/>
            <person name="Wu L."/>
            <person name="Ma J."/>
        </authorList>
    </citation>
    <scope>NUCLEOTIDE SEQUENCE [LARGE SCALE GENOMIC DNA]</scope>
    <source>
        <strain evidence="3">JCM 17441</strain>
    </source>
</reference>
<dbReference type="Proteomes" id="UP001500620">
    <property type="component" value="Unassembled WGS sequence"/>
</dbReference>
<organism evidence="2 3">
    <name type="scientific">Dactylosporangium darangshiense</name>
    <dbReference type="NCBI Taxonomy" id="579108"/>
    <lineage>
        <taxon>Bacteria</taxon>
        <taxon>Bacillati</taxon>
        <taxon>Actinomycetota</taxon>
        <taxon>Actinomycetes</taxon>
        <taxon>Micromonosporales</taxon>
        <taxon>Micromonosporaceae</taxon>
        <taxon>Dactylosporangium</taxon>
    </lineage>
</organism>
<feature type="region of interest" description="Disordered" evidence="1">
    <location>
        <begin position="14"/>
        <end position="105"/>
    </location>
</feature>